<sequence length="174" mass="19277">MGRWLARVNGRKRPRPVCVSEVVRFREEVCGGEEKIYGYLEELAKEAADVVARILGTEVLKEEEEEEGEEGSRLMACAMSNVRLPVRIGSGQFVAESGSGIKVRKDARGEVTVSCEDVGRLSGWIQDQLVERGTFVPVFAHGGALWTRLSAQVYLDISDFEWLGGVLKEICSEI</sequence>
<protein>
    <recommendedName>
        <fullName evidence="4">Aminotransferase class V domain-containing protein</fullName>
    </recommendedName>
</protein>
<dbReference type="AlphaFoldDB" id="A0A0F8V4M1"/>
<name>A0A0F8V4M1_9EURO</name>
<accession>A0A0F8V4M1</accession>
<reference evidence="2 3" key="1">
    <citation type="submission" date="2015-02" db="EMBL/GenBank/DDBJ databases">
        <title>Draft Genome Sequences of Two Closely-Related Aflatoxigenic Aspergillus Species Obtained from the Cote d'Ivoire.</title>
        <authorList>
            <person name="Moore G.G."/>
            <person name="Beltz S.B."/>
            <person name="Mack B.M."/>
        </authorList>
    </citation>
    <scope>NUCLEOTIDE SEQUENCE [LARGE SCALE GENOMIC DNA]</scope>
    <source>
        <strain evidence="2 3">SRRC1432</strain>
    </source>
</reference>
<dbReference type="VEuPathDB" id="FungiDB:P175DRAFT_0494709"/>
<gene>
    <name evidence="2" type="ORF">AOCH_004440</name>
</gene>
<evidence type="ECO:0000313" key="3">
    <source>
        <dbReference type="Proteomes" id="UP000034947"/>
    </source>
</evidence>
<organism evidence="2 3">
    <name type="scientific">Aspergillus ochraceoroseus</name>
    <dbReference type="NCBI Taxonomy" id="138278"/>
    <lineage>
        <taxon>Eukaryota</taxon>
        <taxon>Fungi</taxon>
        <taxon>Dikarya</taxon>
        <taxon>Ascomycota</taxon>
        <taxon>Pezizomycotina</taxon>
        <taxon>Eurotiomycetes</taxon>
        <taxon>Eurotiomycetidae</taxon>
        <taxon>Eurotiales</taxon>
        <taxon>Aspergillaceae</taxon>
        <taxon>Aspergillus</taxon>
        <taxon>Aspergillus subgen. Nidulantes</taxon>
    </lineage>
</organism>
<dbReference type="EMBL" id="JYKN01002029">
    <property type="protein sequence ID" value="KKK17946.1"/>
    <property type="molecule type" value="Genomic_DNA"/>
</dbReference>
<dbReference type="PANTHER" id="PTHR43092">
    <property type="entry name" value="L-CYSTEINE DESULFHYDRASE"/>
    <property type="match status" value="1"/>
</dbReference>
<evidence type="ECO:0000256" key="1">
    <source>
        <dbReference type="ARBA" id="ARBA00022898"/>
    </source>
</evidence>
<evidence type="ECO:0000313" key="2">
    <source>
        <dbReference type="EMBL" id="KKK17946.1"/>
    </source>
</evidence>
<dbReference type="Proteomes" id="UP000034947">
    <property type="component" value="Unassembled WGS sequence"/>
</dbReference>
<dbReference type="SUPFAM" id="SSF53383">
    <property type="entry name" value="PLP-dependent transferases"/>
    <property type="match status" value="1"/>
</dbReference>
<dbReference type="InterPro" id="IPR015424">
    <property type="entry name" value="PyrdxlP-dep_Trfase"/>
</dbReference>
<dbReference type="PANTHER" id="PTHR43092:SF2">
    <property type="entry name" value="HERCYNYLCYSTEINE SULFOXIDE LYASE"/>
    <property type="match status" value="1"/>
</dbReference>
<comment type="caution">
    <text evidence="2">The sequence shown here is derived from an EMBL/GenBank/DDBJ whole genome shotgun (WGS) entry which is preliminary data.</text>
</comment>
<keyword evidence="3" id="KW-1185">Reference proteome</keyword>
<proteinExistence type="predicted"/>
<evidence type="ECO:0008006" key="4">
    <source>
        <dbReference type="Google" id="ProtNLM"/>
    </source>
</evidence>
<keyword evidence="1" id="KW-0663">Pyridoxal phosphate</keyword>